<reference evidence="1 2" key="1">
    <citation type="submission" date="2019-08" db="EMBL/GenBank/DDBJ databases">
        <title>Deep-cultivation of Planctomycetes and their phenomic and genomic characterization uncovers novel biology.</title>
        <authorList>
            <person name="Wiegand S."/>
            <person name="Jogler M."/>
            <person name="Boedeker C."/>
            <person name="Pinto D."/>
            <person name="Vollmers J."/>
            <person name="Rivas-Marin E."/>
            <person name="Kohn T."/>
            <person name="Peeters S.H."/>
            <person name="Heuer A."/>
            <person name="Rast P."/>
            <person name="Oberbeckmann S."/>
            <person name="Bunk B."/>
            <person name="Jeske O."/>
            <person name="Meyerdierks A."/>
            <person name="Storesund J.E."/>
            <person name="Kallscheuer N."/>
            <person name="Luecker S."/>
            <person name="Lage O.M."/>
            <person name="Pohl T."/>
            <person name="Merkel B.J."/>
            <person name="Hornburger P."/>
            <person name="Mueller R.-W."/>
            <person name="Bruemmer F."/>
            <person name="Labrenz M."/>
            <person name="Spormann A.M."/>
            <person name="Op den Camp H."/>
            <person name="Overmann J."/>
            <person name="Amann R."/>
            <person name="Jetten M.S.M."/>
            <person name="Mascher T."/>
            <person name="Medema M.H."/>
            <person name="Devos D.P."/>
            <person name="Kaster A.-K."/>
            <person name="Ovreas L."/>
            <person name="Rohde M."/>
            <person name="Galperin M.Y."/>
            <person name="Jogler C."/>
        </authorList>
    </citation>
    <scope>NUCLEOTIDE SEQUENCE [LARGE SCALE GENOMIC DNA]</scope>
    <source>
        <strain evidence="1 2">UC8</strain>
    </source>
</reference>
<dbReference type="AlphaFoldDB" id="A0A5B9R1I5"/>
<organism evidence="1 2">
    <name type="scientific">Roseimaritima ulvae</name>
    <dbReference type="NCBI Taxonomy" id="980254"/>
    <lineage>
        <taxon>Bacteria</taxon>
        <taxon>Pseudomonadati</taxon>
        <taxon>Planctomycetota</taxon>
        <taxon>Planctomycetia</taxon>
        <taxon>Pirellulales</taxon>
        <taxon>Pirellulaceae</taxon>
        <taxon>Roseimaritima</taxon>
    </lineage>
</organism>
<dbReference type="Proteomes" id="UP000325286">
    <property type="component" value="Chromosome"/>
</dbReference>
<dbReference type="EMBL" id="CP042914">
    <property type="protein sequence ID" value="QEG40183.1"/>
    <property type="molecule type" value="Genomic_DNA"/>
</dbReference>
<name>A0A5B9R1I5_9BACT</name>
<dbReference type="KEGG" id="rul:UC8_21890"/>
<keyword evidence="2" id="KW-1185">Reference proteome</keyword>
<sequence>MLAAVNIDKITMRKGGFVIPSQDEDAPDVFTAIDGTGIASFACVSYTGRDLDANTLFARYVESGAKVPNVGKLLADLDEYLSQIKSFKVGNVLGIRTDGNSAALYLAHNRPPDGTI</sequence>
<evidence type="ECO:0000313" key="2">
    <source>
        <dbReference type="Proteomes" id="UP000325286"/>
    </source>
</evidence>
<gene>
    <name evidence="1" type="ORF">UC8_21890</name>
</gene>
<proteinExistence type="predicted"/>
<evidence type="ECO:0000313" key="1">
    <source>
        <dbReference type="EMBL" id="QEG40183.1"/>
    </source>
</evidence>
<accession>A0A5B9R1I5</accession>
<protein>
    <submittedName>
        <fullName evidence="1">Uncharacterized protein</fullName>
    </submittedName>
</protein>